<gene>
    <name evidence="2" type="ORF">FB557_2009</name>
</gene>
<comment type="caution">
    <text evidence="2">The sequence shown here is derived from an EMBL/GenBank/DDBJ whole genome shotgun (WGS) entry which is preliminary data.</text>
</comment>
<reference evidence="2 3" key="1">
    <citation type="submission" date="2019-06" db="EMBL/GenBank/DDBJ databases">
        <title>Sequencing the genomes of 1000 actinobacteria strains.</title>
        <authorList>
            <person name="Klenk H.-P."/>
        </authorList>
    </citation>
    <scope>NUCLEOTIDE SEQUENCE [LARGE SCALE GENOMIC DNA]</scope>
    <source>
        <strain evidence="2 3">DSM 18935</strain>
    </source>
</reference>
<keyword evidence="1" id="KW-0732">Signal</keyword>
<proteinExistence type="predicted"/>
<dbReference type="EMBL" id="VIUW01000003">
    <property type="protein sequence ID" value="TWD14595.1"/>
    <property type="molecule type" value="Genomic_DNA"/>
</dbReference>
<dbReference type="Proteomes" id="UP000315628">
    <property type="component" value="Unassembled WGS sequence"/>
</dbReference>
<sequence length="115" mass="11528">MTLRRWMALALAAVVAALGGCAGEIEGADEPGAVIIGTNVQADVAGSTVAVSGIDDGRATLHLVGSSGVAEPTEVVEGDEVRVGESRYLVRTVDDGARASGAGRDGVVVLVPEDQ</sequence>
<protein>
    <recommendedName>
        <fullName evidence="4">DUF5666 domain-containing protein</fullName>
    </recommendedName>
</protein>
<dbReference type="PROSITE" id="PS51257">
    <property type="entry name" value="PROKAR_LIPOPROTEIN"/>
    <property type="match status" value="1"/>
</dbReference>
<keyword evidence="3" id="KW-1185">Reference proteome</keyword>
<evidence type="ECO:0000313" key="2">
    <source>
        <dbReference type="EMBL" id="TWD14595.1"/>
    </source>
</evidence>
<evidence type="ECO:0000256" key="1">
    <source>
        <dbReference type="SAM" id="SignalP"/>
    </source>
</evidence>
<name>A0A560WAQ7_9MICO</name>
<evidence type="ECO:0000313" key="3">
    <source>
        <dbReference type="Proteomes" id="UP000315628"/>
    </source>
</evidence>
<evidence type="ECO:0008006" key="4">
    <source>
        <dbReference type="Google" id="ProtNLM"/>
    </source>
</evidence>
<accession>A0A560WAQ7</accession>
<organism evidence="2 3">
    <name type="scientific">Marihabitans asiaticum</name>
    <dbReference type="NCBI Taxonomy" id="415218"/>
    <lineage>
        <taxon>Bacteria</taxon>
        <taxon>Bacillati</taxon>
        <taxon>Actinomycetota</taxon>
        <taxon>Actinomycetes</taxon>
        <taxon>Micrococcales</taxon>
        <taxon>Intrasporangiaceae</taxon>
        <taxon>Marihabitans</taxon>
    </lineage>
</organism>
<dbReference type="AlphaFoldDB" id="A0A560WAQ7"/>
<feature type="chain" id="PRO_5039445140" description="DUF5666 domain-containing protein" evidence="1">
    <location>
        <begin position="23"/>
        <end position="115"/>
    </location>
</feature>
<feature type="signal peptide" evidence="1">
    <location>
        <begin position="1"/>
        <end position="22"/>
    </location>
</feature>
<dbReference type="RefSeq" id="WP_144857449.1">
    <property type="nucleotide sequence ID" value="NZ_BAAAYT010000005.1"/>
</dbReference>